<name>A0A1F5YKY2_9BACT</name>
<comment type="caution">
    <text evidence="2">The sequence shown here is derived from an EMBL/GenBank/DDBJ whole genome shotgun (WGS) entry which is preliminary data.</text>
</comment>
<protein>
    <recommendedName>
        <fullName evidence="4">Yip1 domain-containing protein</fullName>
    </recommendedName>
</protein>
<feature type="transmembrane region" description="Helical" evidence="1">
    <location>
        <begin position="56"/>
        <end position="82"/>
    </location>
</feature>
<feature type="transmembrane region" description="Helical" evidence="1">
    <location>
        <begin position="94"/>
        <end position="113"/>
    </location>
</feature>
<keyword evidence="1" id="KW-1133">Transmembrane helix</keyword>
<evidence type="ECO:0000313" key="2">
    <source>
        <dbReference type="EMBL" id="OGG00850.1"/>
    </source>
</evidence>
<feature type="transmembrane region" description="Helical" evidence="1">
    <location>
        <begin position="32"/>
        <end position="50"/>
    </location>
</feature>
<dbReference type="Proteomes" id="UP000179129">
    <property type="component" value="Unassembled WGS sequence"/>
</dbReference>
<feature type="transmembrane region" description="Helical" evidence="1">
    <location>
        <begin position="119"/>
        <end position="136"/>
    </location>
</feature>
<dbReference type="AlphaFoldDB" id="A0A1F5YKY2"/>
<evidence type="ECO:0008006" key="4">
    <source>
        <dbReference type="Google" id="ProtNLM"/>
    </source>
</evidence>
<keyword evidence="1" id="KW-0472">Membrane</keyword>
<reference evidence="2 3" key="1">
    <citation type="journal article" date="2016" name="Nat. Commun.">
        <title>Thousands of microbial genomes shed light on interconnected biogeochemical processes in an aquifer system.</title>
        <authorList>
            <person name="Anantharaman K."/>
            <person name="Brown C.T."/>
            <person name="Hug L.A."/>
            <person name="Sharon I."/>
            <person name="Castelle C.J."/>
            <person name="Probst A.J."/>
            <person name="Thomas B.C."/>
            <person name="Singh A."/>
            <person name="Wilkins M.J."/>
            <person name="Karaoz U."/>
            <person name="Brodie E.L."/>
            <person name="Williams K.H."/>
            <person name="Hubbard S.S."/>
            <person name="Banfield J.F."/>
        </authorList>
    </citation>
    <scope>NUCLEOTIDE SEQUENCE [LARGE SCALE GENOMIC DNA]</scope>
</reference>
<gene>
    <name evidence="2" type="ORF">A3F83_01340</name>
</gene>
<evidence type="ECO:0000313" key="3">
    <source>
        <dbReference type="Proteomes" id="UP000179129"/>
    </source>
</evidence>
<keyword evidence="1" id="KW-0812">Transmembrane</keyword>
<evidence type="ECO:0000256" key="1">
    <source>
        <dbReference type="SAM" id="Phobius"/>
    </source>
</evidence>
<accession>A0A1F5YKY2</accession>
<dbReference type="EMBL" id="MFIX01000238">
    <property type="protein sequence ID" value="OGG00850.1"/>
    <property type="molecule type" value="Genomic_DNA"/>
</dbReference>
<sequence>MGTFSGRVIRALRLDKNLFEEVEADEQATGQAMSVVILSCIAGGLGYSGLGGLRWIFMLTVTALAGWVIWAMITYIVGTKILPSAQTRSNPGELLRTLGFAHAPGLFYIFGLLPLAGKPVMFAVSLWVLAAWVIAVRQALDYTSTARAVAVCLIGWVFYMAARLFLIVFLKSFAAILGG</sequence>
<organism evidence="2 3">
    <name type="scientific">Candidatus Glassbacteria bacterium RIFCSPLOWO2_12_FULL_58_11</name>
    <dbReference type="NCBI Taxonomy" id="1817867"/>
    <lineage>
        <taxon>Bacteria</taxon>
        <taxon>Candidatus Glassiibacteriota</taxon>
    </lineage>
</organism>
<feature type="transmembrane region" description="Helical" evidence="1">
    <location>
        <begin position="148"/>
        <end position="170"/>
    </location>
</feature>
<proteinExistence type="predicted"/>